<dbReference type="AlphaFoldDB" id="A0A843VW27"/>
<accession>A0A843VW27</accession>
<name>A0A843VW27_COLES</name>
<organism evidence="1 2">
    <name type="scientific">Colocasia esculenta</name>
    <name type="common">Wild taro</name>
    <name type="synonym">Arum esculentum</name>
    <dbReference type="NCBI Taxonomy" id="4460"/>
    <lineage>
        <taxon>Eukaryota</taxon>
        <taxon>Viridiplantae</taxon>
        <taxon>Streptophyta</taxon>
        <taxon>Embryophyta</taxon>
        <taxon>Tracheophyta</taxon>
        <taxon>Spermatophyta</taxon>
        <taxon>Magnoliopsida</taxon>
        <taxon>Liliopsida</taxon>
        <taxon>Araceae</taxon>
        <taxon>Aroideae</taxon>
        <taxon>Colocasieae</taxon>
        <taxon>Colocasia</taxon>
    </lineage>
</organism>
<gene>
    <name evidence="1" type="ORF">Taro_035977</name>
</gene>
<sequence>MKGPNGSGSSIESRDLLLSSCLEEMVLGFELSSLCSWVFLWFAWVDACRSASPSHCLSRRWFRSHVAVSGVGLQLDRVAVVRVWCSLWWLTGLTLPASCFRIVFRVPAAMAGKGLVIPTGPFHEAHPLLSSGLSVFRLLRTAGGQDLDAKTLLAVKPGRQPPVGGHPLDANPILAARP</sequence>
<dbReference type="EMBL" id="NMUH01002992">
    <property type="protein sequence ID" value="MQM03203.1"/>
    <property type="molecule type" value="Genomic_DNA"/>
</dbReference>
<dbReference type="Proteomes" id="UP000652761">
    <property type="component" value="Unassembled WGS sequence"/>
</dbReference>
<comment type="caution">
    <text evidence="1">The sequence shown here is derived from an EMBL/GenBank/DDBJ whole genome shotgun (WGS) entry which is preliminary data.</text>
</comment>
<protein>
    <submittedName>
        <fullName evidence="1">Uncharacterized protein</fullName>
    </submittedName>
</protein>
<keyword evidence="2" id="KW-1185">Reference proteome</keyword>
<evidence type="ECO:0000313" key="1">
    <source>
        <dbReference type="EMBL" id="MQM03203.1"/>
    </source>
</evidence>
<reference evidence="1" key="1">
    <citation type="submission" date="2017-07" db="EMBL/GenBank/DDBJ databases">
        <title>Taro Niue Genome Assembly and Annotation.</title>
        <authorList>
            <person name="Atibalentja N."/>
            <person name="Keating K."/>
            <person name="Fields C.J."/>
        </authorList>
    </citation>
    <scope>NUCLEOTIDE SEQUENCE</scope>
    <source>
        <strain evidence="1">Niue_2</strain>
        <tissue evidence="1">Leaf</tissue>
    </source>
</reference>
<evidence type="ECO:0000313" key="2">
    <source>
        <dbReference type="Proteomes" id="UP000652761"/>
    </source>
</evidence>
<proteinExistence type="predicted"/>